<evidence type="ECO:0000313" key="2">
    <source>
        <dbReference type="EMBL" id="CAG9787540.1"/>
    </source>
</evidence>
<feature type="compositionally biased region" description="Basic and acidic residues" evidence="1">
    <location>
        <begin position="79"/>
        <end position="92"/>
    </location>
</feature>
<organism evidence="2 3">
    <name type="scientific">Diatraea saccharalis</name>
    <name type="common">sugarcane borer</name>
    <dbReference type="NCBI Taxonomy" id="40085"/>
    <lineage>
        <taxon>Eukaryota</taxon>
        <taxon>Metazoa</taxon>
        <taxon>Ecdysozoa</taxon>
        <taxon>Arthropoda</taxon>
        <taxon>Hexapoda</taxon>
        <taxon>Insecta</taxon>
        <taxon>Pterygota</taxon>
        <taxon>Neoptera</taxon>
        <taxon>Endopterygota</taxon>
        <taxon>Lepidoptera</taxon>
        <taxon>Glossata</taxon>
        <taxon>Ditrysia</taxon>
        <taxon>Pyraloidea</taxon>
        <taxon>Crambidae</taxon>
        <taxon>Crambinae</taxon>
        <taxon>Diatraea</taxon>
    </lineage>
</organism>
<name>A0A9N9R175_9NEOP</name>
<dbReference type="EMBL" id="OU893349">
    <property type="protein sequence ID" value="CAG9787540.1"/>
    <property type="molecule type" value="Genomic_DNA"/>
</dbReference>
<gene>
    <name evidence="2" type="ORF">DIATSA_LOCUS5413</name>
</gene>
<reference evidence="2" key="2">
    <citation type="submission" date="2022-10" db="EMBL/GenBank/DDBJ databases">
        <authorList>
            <consortium name="ENA_rothamsted_submissions"/>
            <consortium name="culmorum"/>
            <person name="King R."/>
        </authorList>
    </citation>
    <scope>NUCLEOTIDE SEQUENCE</scope>
</reference>
<accession>A0A9N9R175</accession>
<feature type="region of interest" description="Disordered" evidence="1">
    <location>
        <begin position="1"/>
        <end position="123"/>
    </location>
</feature>
<keyword evidence="3" id="KW-1185">Reference proteome</keyword>
<sequence length="304" mass="32884">MSGRFPSRPYSQASCRGRNKKKETNGSCTVDLPVRNCSSGNPAPQPGRHPQGPIIPATGPGDTGPGRTQESPSPSLCLGEKKGEKERGERRGHGNPVQQSGRWPQGPALHTTGPGATGPGGNNENGIRPYCFLHEIVVVKYSLQNSNSDDQLSFRRPQLVRCPARRERPSSVVRVAEVLARFVEENVMHVPTLSWSMVTGKQSPPRGGRSRQPLGAGAARPATPRNKSRARRQACVLEDVETSARLSRTCGCRPCSARCSDAGPALYCVGVGMYRFNSVVIRIVQMPALLSKVFSSVQFNDFDV</sequence>
<feature type="region of interest" description="Disordered" evidence="1">
    <location>
        <begin position="198"/>
        <end position="230"/>
    </location>
</feature>
<proteinExistence type="predicted"/>
<evidence type="ECO:0000256" key="1">
    <source>
        <dbReference type="SAM" id="MobiDB-lite"/>
    </source>
</evidence>
<evidence type="ECO:0000313" key="3">
    <source>
        <dbReference type="Proteomes" id="UP001153714"/>
    </source>
</evidence>
<dbReference type="AlphaFoldDB" id="A0A9N9R175"/>
<dbReference type="Proteomes" id="UP001153714">
    <property type="component" value="Chromosome 18"/>
</dbReference>
<reference evidence="2" key="1">
    <citation type="submission" date="2021-12" db="EMBL/GenBank/DDBJ databases">
        <authorList>
            <person name="King R."/>
        </authorList>
    </citation>
    <scope>NUCLEOTIDE SEQUENCE</scope>
</reference>
<protein>
    <submittedName>
        <fullName evidence="2">Uncharacterized protein</fullName>
    </submittedName>
</protein>